<comment type="caution">
    <text evidence="3">The sequence shown here is derived from an EMBL/GenBank/DDBJ whole genome shotgun (WGS) entry which is preliminary data.</text>
</comment>
<name>A0A2U3EQC0_PURLI</name>
<gene>
    <name evidence="3" type="ORF">PCL_03889</name>
</gene>
<keyword evidence="1" id="KW-0175">Coiled coil</keyword>
<organism evidence="3 4">
    <name type="scientific">Purpureocillium lilacinum</name>
    <name type="common">Paecilomyces lilacinus</name>
    <dbReference type="NCBI Taxonomy" id="33203"/>
    <lineage>
        <taxon>Eukaryota</taxon>
        <taxon>Fungi</taxon>
        <taxon>Dikarya</taxon>
        <taxon>Ascomycota</taxon>
        <taxon>Pezizomycotina</taxon>
        <taxon>Sordariomycetes</taxon>
        <taxon>Hypocreomycetidae</taxon>
        <taxon>Hypocreales</taxon>
        <taxon>Ophiocordycipitaceae</taxon>
        <taxon>Purpureocillium</taxon>
    </lineage>
</organism>
<evidence type="ECO:0000313" key="4">
    <source>
        <dbReference type="Proteomes" id="UP000245956"/>
    </source>
</evidence>
<evidence type="ECO:0000256" key="2">
    <source>
        <dbReference type="SAM" id="MobiDB-lite"/>
    </source>
</evidence>
<feature type="coiled-coil region" evidence="1">
    <location>
        <begin position="235"/>
        <end position="269"/>
    </location>
</feature>
<feature type="region of interest" description="Disordered" evidence="2">
    <location>
        <begin position="1"/>
        <end position="54"/>
    </location>
</feature>
<protein>
    <submittedName>
        <fullName evidence="3">Uncharacterized protein</fullName>
    </submittedName>
</protein>
<feature type="compositionally biased region" description="Low complexity" evidence="2">
    <location>
        <begin position="94"/>
        <end position="126"/>
    </location>
</feature>
<feature type="region of interest" description="Disordered" evidence="2">
    <location>
        <begin position="94"/>
        <end position="136"/>
    </location>
</feature>
<evidence type="ECO:0000313" key="3">
    <source>
        <dbReference type="EMBL" id="PWI76695.1"/>
    </source>
</evidence>
<dbReference type="AlphaFoldDB" id="A0A2U3EQC0"/>
<proteinExistence type="predicted"/>
<dbReference type="Proteomes" id="UP000245956">
    <property type="component" value="Unassembled WGS sequence"/>
</dbReference>
<dbReference type="EMBL" id="LCWV01000001">
    <property type="protein sequence ID" value="PWI76695.1"/>
    <property type="molecule type" value="Genomic_DNA"/>
</dbReference>
<accession>A0A2U3EQC0</accession>
<sequence length="275" mass="30816">MERLLIAVKPAPQSPSPPPWRAADPPKSTTRTSTHTDDDDDDDDGNEHGHPSLCCRADDIELTTFYDSRFYSTQFPRQTSPPYFRARRRRIVSRSVSSTSSASSSTSCPPPRSSTRTSTSISSRPSTPTPPPLLRSCEQEDALSPLQRRQLADQIWRDAPLTETRPPNMAHAWTRQDKIKRGIWAAAFAAVIFVGSLTGAQLKSDKQKEELSLTASSPPPQTIKQFRQTTAADQIAILETQKVHLLQQKAQLERKLDVFKERVREREAEKNAKGK</sequence>
<reference evidence="3 4" key="1">
    <citation type="journal article" date="2016" name="Front. Microbiol.">
        <title>Genome and transcriptome sequences reveal the specific parasitism of the nematophagous Purpureocillium lilacinum 36-1.</title>
        <authorList>
            <person name="Xie J."/>
            <person name="Li S."/>
            <person name="Mo C."/>
            <person name="Xiao X."/>
            <person name="Peng D."/>
            <person name="Wang G."/>
            <person name="Xiao Y."/>
        </authorList>
    </citation>
    <scope>NUCLEOTIDE SEQUENCE [LARGE SCALE GENOMIC DNA]</scope>
    <source>
        <strain evidence="3 4">36-1</strain>
    </source>
</reference>
<evidence type="ECO:0000256" key="1">
    <source>
        <dbReference type="SAM" id="Coils"/>
    </source>
</evidence>